<feature type="transmembrane region" description="Helical" evidence="1">
    <location>
        <begin position="29"/>
        <end position="52"/>
    </location>
</feature>
<dbReference type="OrthoDB" id="9814991at2"/>
<evidence type="ECO:0000256" key="1">
    <source>
        <dbReference type="SAM" id="Phobius"/>
    </source>
</evidence>
<accession>A0A1H5PY37</accession>
<proteinExistence type="predicted"/>
<dbReference type="RefSeq" id="WP_069112247.1">
    <property type="nucleotide sequence ID" value="NZ_FNUC01000004.1"/>
</dbReference>
<dbReference type="STRING" id="561176.SAMN04488561_6227"/>
<keyword evidence="1" id="KW-1133">Transmembrane helix</keyword>
<keyword evidence="1" id="KW-0812">Transmembrane</keyword>
<protein>
    <submittedName>
        <fullName evidence="2">Uncharacterized membrane protein YesL</fullName>
    </submittedName>
</protein>
<dbReference type="AlphaFoldDB" id="A0A1H5PY37"/>
<gene>
    <name evidence="2" type="ORF">SAMN04488561_6227</name>
</gene>
<feature type="transmembrane region" description="Helical" evidence="1">
    <location>
        <begin position="106"/>
        <end position="133"/>
    </location>
</feature>
<organism evidence="2 3">
    <name type="scientific">Jiangella alba</name>
    <dbReference type="NCBI Taxonomy" id="561176"/>
    <lineage>
        <taxon>Bacteria</taxon>
        <taxon>Bacillati</taxon>
        <taxon>Actinomycetota</taxon>
        <taxon>Actinomycetes</taxon>
        <taxon>Jiangellales</taxon>
        <taxon>Jiangellaceae</taxon>
        <taxon>Jiangella</taxon>
    </lineage>
</organism>
<feature type="transmembrane region" description="Helical" evidence="1">
    <location>
        <begin position="81"/>
        <end position="100"/>
    </location>
</feature>
<dbReference type="Pfam" id="PF04854">
    <property type="entry name" value="DUF624"/>
    <property type="match status" value="1"/>
</dbReference>
<keyword evidence="3" id="KW-1185">Reference proteome</keyword>
<name>A0A1H5PY37_9ACTN</name>
<evidence type="ECO:0000313" key="2">
    <source>
        <dbReference type="EMBL" id="SEF18111.1"/>
    </source>
</evidence>
<dbReference type="Proteomes" id="UP000181980">
    <property type="component" value="Unassembled WGS sequence"/>
</dbReference>
<keyword evidence="1" id="KW-0472">Membrane</keyword>
<evidence type="ECO:0000313" key="3">
    <source>
        <dbReference type="Proteomes" id="UP000181980"/>
    </source>
</evidence>
<dbReference type="InterPro" id="IPR006938">
    <property type="entry name" value="DUF624"/>
</dbReference>
<dbReference type="EMBL" id="FNUC01000004">
    <property type="protein sequence ID" value="SEF18111.1"/>
    <property type="molecule type" value="Genomic_DNA"/>
</dbReference>
<reference evidence="3" key="1">
    <citation type="submission" date="2016-10" db="EMBL/GenBank/DDBJ databases">
        <authorList>
            <person name="Varghese N."/>
            <person name="Submissions S."/>
        </authorList>
    </citation>
    <scope>NUCLEOTIDE SEQUENCE [LARGE SCALE GENOMIC DNA]</scope>
    <source>
        <strain evidence="3">DSM 45237</strain>
    </source>
</reference>
<feature type="transmembrane region" description="Helical" evidence="1">
    <location>
        <begin position="154"/>
        <end position="173"/>
    </location>
</feature>
<sequence length="210" mass="21548">MSIAETTGGPSERVHRWLEGGYEVVLGSLLWLVASLPLITLGPATAALFAVARSRELDEHRPVLRTFLGAYRSTFRRSVPVGLALLGIVAGTLLPALAGIRFGGGLATALTIVSTLAAVFAAGVGVHLFPLLAQADEPLPRLLRLATAMALARPGRTAITVAVVAAAAVLAVLHPVTLLAVTGLAAQAVFVQSRTVLTELTAARAEGGAP</sequence>